<dbReference type="InterPro" id="IPR053169">
    <property type="entry name" value="MUG_Protein"/>
</dbReference>
<dbReference type="Gene3D" id="1.50.10.20">
    <property type="match status" value="1"/>
</dbReference>
<feature type="region of interest" description="Disordered" evidence="1">
    <location>
        <begin position="409"/>
        <end position="494"/>
    </location>
</feature>
<reference evidence="3 4" key="1">
    <citation type="submission" date="2024-05" db="EMBL/GenBank/DDBJ databases">
        <title>A draft genome resource for the thread blight pathogen Marasmius tenuissimus strain MS-2.</title>
        <authorList>
            <person name="Yulfo-Soto G.E."/>
            <person name="Baruah I.K."/>
            <person name="Amoako-Attah I."/>
            <person name="Bukari Y."/>
            <person name="Meinhardt L.W."/>
            <person name="Bailey B.A."/>
            <person name="Cohen S.P."/>
        </authorList>
    </citation>
    <scope>NUCLEOTIDE SEQUENCE [LARGE SCALE GENOMIC DNA]</scope>
    <source>
        <strain evidence="3 4">MS-2</strain>
    </source>
</reference>
<dbReference type="Pfam" id="PF03663">
    <property type="entry name" value="Glyco_hydro_76"/>
    <property type="match status" value="1"/>
</dbReference>
<proteinExistence type="predicted"/>
<accession>A0ABR2Z7G0</accession>
<dbReference type="InterPro" id="IPR005198">
    <property type="entry name" value="Glyco_hydro_76"/>
</dbReference>
<feature type="transmembrane region" description="Helical" evidence="2">
    <location>
        <begin position="361"/>
        <end position="385"/>
    </location>
</feature>
<dbReference type="EMBL" id="JBBXMP010000652">
    <property type="protein sequence ID" value="KAL0057170.1"/>
    <property type="molecule type" value="Genomic_DNA"/>
</dbReference>
<protein>
    <recommendedName>
        <fullName evidence="5">Glycoside hydrolase family 76 protein</fullName>
    </recommendedName>
</protein>
<feature type="compositionally biased region" description="Polar residues" evidence="1">
    <location>
        <begin position="438"/>
        <end position="461"/>
    </location>
</feature>
<comment type="caution">
    <text evidence="3">The sequence shown here is derived from an EMBL/GenBank/DDBJ whole genome shotgun (WGS) entry which is preliminary data.</text>
</comment>
<dbReference type="SUPFAM" id="SSF48208">
    <property type="entry name" value="Six-hairpin glycosidases"/>
    <property type="match status" value="1"/>
</dbReference>
<dbReference type="PANTHER" id="PTHR47791:SF3">
    <property type="entry name" value="MEIOTICALLY UP-REGULATED GENE 191 PROTEIN"/>
    <property type="match status" value="1"/>
</dbReference>
<dbReference type="InterPro" id="IPR008928">
    <property type="entry name" value="6-hairpin_glycosidase_sf"/>
</dbReference>
<keyword evidence="2" id="KW-0472">Membrane</keyword>
<keyword evidence="2" id="KW-1133">Transmembrane helix</keyword>
<keyword evidence="2" id="KW-0812">Transmembrane</keyword>
<feature type="compositionally biased region" description="Basic and acidic residues" evidence="1">
    <location>
        <begin position="484"/>
        <end position="494"/>
    </location>
</feature>
<evidence type="ECO:0000256" key="2">
    <source>
        <dbReference type="SAM" id="Phobius"/>
    </source>
</evidence>
<evidence type="ECO:0008006" key="5">
    <source>
        <dbReference type="Google" id="ProtNLM"/>
    </source>
</evidence>
<dbReference type="PANTHER" id="PTHR47791">
    <property type="entry name" value="MEIOTICALLY UP-REGULATED GENE 191 PROTEIN"/>
    <property type="match status" value="1"/>
</dbReference>
<dbReference type="Proteomes" id="UP001437256">
    <property type="component" value="Unassembled WGS sequence"/>
</dbReference>
<evidence type="ECO:0000256" key="1">
    <source>
        <dbReference type="SAM" id="MobiDB-lite"/>
    </source>
</evidence>
<gene>
    <name evidence="3" type="ORF">AAF712_016198</name>
</gene>
<evidence type="ECO:0000313" key="4">
    <source>
        <dbReference type="Proteomes" id="UP001437256"/>
    </source>
</evidence>
<keyword evidence="4" id="KW-1185">Reference proteome</keyword>
<name>A0ABR2Z7G0_9AGAR</name>
<organism evidence="3 4">
    <name type="scientific">Marasmius tenuissimus</name>
    <dbReference type="NCBI Taxonomy" id="585030"/>
    <lineage>
        <taxon>Eukaryota</taxon>
        <taxon>Fungi</taxon>
        <taxon>Dikarya</taxon>
        <taxon>Basidiomycota</taxon>
        <taxon>Agaricomycotina</taxon>
        <taxon>Agaricomycetes</taxon>
        <taxon>Agaricomycetidae</taxon>
        <taxon>Agaricales</taxon>
        <taxon>Marasmiineae</taxon>
        <taxon>Marasmiaceae</taxon>
        <taxon>Marasmius</taxon>
    </lineage>
</organism>
<sequence length="494" mass="53384">MAKLDLITSQAKYKTIVQDFYLKALQDLEIDREYEFHFSVLHSSIDNCHCRTRSQLVYGYAALLAYHAYSDESFLRVAEKHWNLGLSFTLTDSDITAGVSRSKNISIASRCPNGATLVGGTFSVTNNESNAALNAGATGDFLILSATLSSATSNQTYLELAQKSADFIHHHMYSGNGVFYNQLNATDCSPVNKLSRYPYDSGSIIHGLSLLSSLTQNMSTVDFVQEIVVKTTSNPAWHRNESDMILNLEGVKYSDGGEPKARLMRGYTELYQASTTPTDLKSYLESYISTQFNAVVDLAKSGGSNVYGPQVIYGPQYNGPPRGTQFVNDSQAGAITALMGGLAVGENNASGSEPLSRSVPVGAIVGGVIGGITLAGLVAASLWVYRLRVRAQRDHETVSPWEAPAPFFDTMARSTGKNPPPPPKTSTVLGPSDASPDSGATSTLESMATTTEGLLSALNQRVENERRWDPNEPPPEYSSQIERGGVERGKRTTG</sequence>
<evidence type="ECO:0000313" key="3">
    <source>
        <dbReference type="EMBL" id="KAL0057170.1"/>
    </source>
</evidence>